<feature type="repeat" description="FG-GAP" evidence="15">
    <location>
        <begin position="572"/>
        <end position="633"/>
    </location>
</feature>
<evidence type="ECO:0000256" key="5">
    <source>
        <dbReference type="ARBA" id="ARBA00022729"/>
    </source>
</evidence>
<keyword evidence="8 16" id="KW-0130">Cell adhesion</keyword>
<dbReference type="PRINTS" id="PR00453">
    <property type="entry name" value="VWFADOMAIN"/>
</dbReference>
<dbReference type="GO" id="GO:0007229">
    <property type="term" value="P:integrin-mediated signaling pathway"/>
    <property type="evidence" value="ECO:0007669"/>
    <property type="project" value="UniProtKB-KW"/>
</dbReference>
<dbReference type="GO" id="GO:0007160">
    <property type="term" value="P:cell-matrix adhesion"/>
    <property type="evidence" value="ECO:0007669"/>
    <property type="project" value="TreeGrafter"/>
</dbReference>
<evidence type="ECO:0000256" key="12">
    <source>
        <dbReference type="ARBA" id="ARBA00023157"/>
    </source>
</evidence>
<comment type="caution">
    <text evidence="18">The sequence shown here is derived from an EMBL/GenBank/DDBJ whole genome shotgun (WGS) entry which is preliminary data.</text>
</comment>
<gene>
    <name evidence="18" type="ORF">PHYPO_G00032070</name>
</gene>
<feature type="repeat" description="FG-GAP" evidence="15">
    <location>
        <begin position="512"/>
        <end position="568"/>
    </location>
</feature>
<dbReference type="FunFam" id="3.40.50.410:FF:000012">
    <property type="entry name" value="Integrin, alpha 10"/>
    <property type="match status" value="1"/>
</dbReference>
<comment type="subcellular location">
    <subcellularLocation>
        <location evidence="1 16">Membrane</location>
        <topology evidence="1 16">Single-pass type I membrane protein</topology>
    </subcellularLocation>
</comment>
<dbReference type="InterPro" id="IPR002035">
    <property type="entry name" value="VWF_A"/>
</dbReference>
<dbReference type="PROSITE" id="PS50234">
    <property type="entry name" value="VWFA"/>
    <property type="match status" value="1"/>
</dbReference>
<keyword evidence="10 16" id="KW-0401">Integrin</keyword>
<evidence type="ECO:0000259" key="17">
    <source>
        <dbReference type="PROSITE" id="PS50234"/>
    </source>
</evidence>
<dbReference type="Proteomes" id="UP000327468">
    <property type="component" value="Chromosome 12"/>
</dbReference>
<dbReference type="Pfam" id="PF21520">
    <property type="entry name" value="ITGAX-like_Ig_3"/>
    <property type="match status" value="1"/>
</dbReference>
<evidence type="ECO:0000256" key="14">
    <source>
        <dbReference type="ARBA" id="ARBA00023180"/>
    </source>
</evidence>
<dbReference type="InterPro" id="IPR048633">
    <property type="entry name" value="ITGAX-like_Ig_3"/>
</dbReference>
<feature type="signal peptide" evidence="16">
    <location>
        <begin position="1"/>
        <end position="25"/>
    </location>
</feature>
<dbReference type="Gene3D" id="2.60.40.1510">
    <property type="entry name" value="ntegrin, alpha v. Chain A, domain 3"/>
    <property type="match status" value="1"/>
</dbReference>
<dbReference type="SUPFAM" id="SSF69179">
    <property type="entry name" value="Integrin domains"/>
    <property type="match status" value="2"/>
</dbReference>
<dbReference type="Pfam" id="PF08441">
    <property type="entry name" value="Integrin_A_Ig_1"/>
    <property type="match status" value="1"/>
</dbReference>
<feature type="transmembrane region" description="Helical" evidence="16">
    <location>
        <begin position="1097"/>
        <end position="1117"/>
    </location>
</feature>
<dbReference type="InterPro" id="IPR013649">
    <property type="entry name" value="Integrin_alpha_Ig-like_1"/>
</dbReference>
<keyword evidence="14" id="KW-0325">Glycoprotein</keyword>
<comment type="similarity">
    <text evidence="2 16">Belongs to the integrin alpha chain family.</text>
</comment>
<evidence type="ECO:0000256" key="7">
    <source>
        <dbReference type="ARBA" id="ARBA00022837"/>
    </source>
</evidence>
<protein>
    <recommendedName>
        <fullName evidence="17">VWFA domain-containing protein</fullName>
    </recommendedName>
</protein>
<evidence type="ECO:0000313" key="18">
    <source>
        <dbReference type="EMBL" id="KAB5555295.1"/>
    </source>
</evidence>
<evidence type="ECO:0000313" key="19">
    <source>
        <dbReference type="Proteomes" id="UP000327468"/>
    </source>
</evidence>
<dbReference type="PANTHER" id="PTHR23220:SF118">
    <property type="entry name" value="INTEGRIN ALPHA-X"/>
    <property type="match status" value="1"/>
</dbReference>
<organism evidence="18 19">
    <name type="scientific">Pangasianodon hypophthalmus</name>
    <name type="common">Striped catfish</name>
    <name type="synonym">Helicophagus hypophthalmus</name>
    <dbReference type="NCBI Taxonomy" id="310915"/>
    <lineage>
        <taxon>Eukaryota</taxon>
        <taxon>Metazoa</taxon>
        <taxon>Chordata</taxon>
        <taxon>Craniata</taxon>
        <taxon>Vertebrata</taxon>
        <taxon>Euteleostomi</taxon>
        <taxon>Actinopterygii</taxon>
        <taxon>Neopterygii</taxon>
        <taxon>Teleostei</taxon>
        <taxon>Ostariophysi</taxon>
        <taxon>Siluriformes</taxon>
        <taxon>Pangasiidae</taxon>
        <taxon>Pangasianodon</taxon>
    </lineage>
</organism>
<dbReference type="GO" id="GO:0046872">
    <property type="term" value="F:metal ion binding"/>
    <property type="evidence" value="ECO:0007669"/>
    <property type="project" value="UniProtKB-KW"/>
</dbReference>
<dbReference type="PRINTS" id="PR01185">
    <property type="entry name" value="INTEGRINA"/>
</dbReference>
<dbReference type="AlphaFoldDB" id="A0A5N5MJR5"/>
<proteinExistence type="inferred from homology"/>
<evidence type="ECO:0000256" key="11">
    <source>
        <dbReference type="ARBA" id="ARBA00023136"/>
    </source>
</evidence>
<evidence type="ECO:0000256" key="6">
    <source>
        <dbReference type="ARBA" id="ARBA00022737"/>
    </source>
</evidence>
<name>A0A5N5MJR5_PANHP</name>
<keyword evidence="4" id="KW-0479">Metal-binding</keyword>
<dbReference type="InterPro" id="IPR032695">
    <property type="entry name" value="Integrin_dom_sf"/>
</dbReference>
<dbReference type="Pfam" id="PF20805">
    <property type="entry name" value="Integrin_A_Ig_2"/>
    <property type="match status" value="1"/>
</dbReference>
<evidence type="ECO:0000256" key="9">
    <source>
        <dbReference type="ARBA" id="ARBA00022989"/>
    </source>
</evidence>
<keyword evidence="12" id="KW-1015">Disulfide bond</keyword>
<evidence type="ECO:0000256" key="2">
    <source>
        <dbReference type="ARBA" id="ARBA00008054"/>
    </source>
</evidence>
<keyword evidence="19" id="KW-1185">Reference proteome</keyword>
<evidence type="ECO:0000256" key="1">
    <source>
        <dbReference type="ARBA" id="ARBA00004479"/>
    </source>
</evidence>
<dbReference type="GO" id="GO:0033627">
    <property type="term" value="P:cell adhesion mediated by integrin"/>
    <property type="evidence" value="ECO:0007669"/>
    <property type="project" value="TreeGrafter"/>
</dbReference>
<dbReference type="PROSITE" id="PS51470">
    <property type="entry name" value="FG_GAP"/>
    <property type="match status" value="3"/>
</dbReference>
<dbReference type="Gene3D" id="3.40.50.410">
    <property type="entry name" value="von Willebrand factor, type A domain"/>
    <property type="match status" value="1"/>
</dbReference>
<feature type="repeat" description="FG-GAP" evidence="15">
    <location>
        <begin position="443"/>
        <end position="502"/>
    </location>
</feature>
<accession>A0A5N5MJR5</accession>
<evidence type="ECO:0000256" key="8">
    <source>
        <dbReference type="ARBA" id="ARBA00022889"/>
    </source>
</evidence>
<evidence type="ECO:0000256" key="10">
    <source>
        <dbReference type="ARBA" id="ARBA00023037"/>
    </source>
</evidence>
<evidence type="ECO:0000256" key="4">
    <source>
        <dbReference type="ARBA" id="ARBA00022723"/>
    </source>
</evidence>
<keyword evidence="6" id="KW-0677">Repeat</keyword>
<sequence>MTALKMDWNFAVCFFLISVPQSVVTFNIDPNSWKAFTQIENTAFGYKVISQKTSSLIVSDPLIQSRNERGKVYSCAVAQEKCSPVPINVPSEAVNMSLGFSMTKDPQSSKLVVCGPTIPKNCKHFTAYNGMCFILDSNNNPSAPIPSTLRDCPPPSQTDIAFLLDGSGSVSTGDFTIMKNFVISMVNGLKDRDFQFAVAQYSSKCEIHIKFNSFSSTDQIHWINQFRGVTNTAKAIKKVVSELFTRQAGARENANRVLVVITDGESHDRSELGTAAWEAEQKKITRYAIGVGSAFNSPSAENELRTIASDPDNKHIFKVNDFSVLKEIQDTLEENIIAIEGTQTSGESTRMEFAQDGFSADFVSYDNIIMSAVGAFQWKGGYQRYNYRGTPLDSFQKGDSNDSYLGYSMTVAKTSRELYYIIQGAPRDKHMGKVTISGNGVFQTLDSPEPQIGAYYGAELCVVDLDLNSVADLLLVSAPLHNEGDQEGKVFIYTFTTSLSQRRVNLNVKHIQSVKGIPGQRGRFGLTLASPADLNRDGLVDVVIGAPLEEKGEGSIYIFNGRKEDITPTFSQRITGSSVRTGLQFFGFSLSQSALDHSGDQLPDLAVGSKGAVILLRSRPIVKLWNKVTYNPSKIPTRDTDCSSPLKNTLKLCFSIIGSNTGMTDLTANVNYTLTLDAKRQSYRAYFSPKNRVRFGMISVSMQEKCNQHEFFIESCPNDALNPLSNELVYTFEGLPIVRQNNLRPMLLPTTKTTLDTNLDFEINCGIDNICIDNLKVDFNFSGYSVIQVGIMQDMNVTVFVENRGENSYNSRVILKYPFGLSFRRVTTKQGRLECVSLDSDEKAALGETTCFISKPIFKNNGLATFDVTYSINKESNFDRTVTFTANAFSDNDRHSPDNELFRKKTIDVKYAIYIALIRHENSTIHINFTAGKNDLEKPVHQIFKVENDLRDLNVNIFIRVPIKLGVKDIWTNNNLQIQGCNAERVEQPTIPDFVAALQKQPEVNCSVAVCRVFKCAANLIRKQMKFYVISGNVSSGWIEQTGLRSAVFELVSTATLDYNKTAYIFFSFDSINTAPVGKINTQVEVYEEKLPLKETIGGVVGGLVLLALITAGLYKAGFFKSNYKKMLEEAGAGAEGPRGDAEALSQE</sequence>
<keyword evidence="11 16" id="KW-0472">Membrane</keyword>
<dbReference type="Gene3D" id="2.60.40.1460">
    <property type="entry name" value="Integrin domains. Chain A, domain 2"/>
    <property type="match status" value="1"/>
</dbReference>
<keyword evidence="7" id="KW-0106">Calcium</keyword>
<dbReference type="EMBL" id="VFJC01000013">
    <property type="protein sequence ID" value="KAB5555295.1"/>
    <property type="molecule type" value="Genomic_DNA"/>
</dbReference>
<evidence type="ECO:0000256" key="16">
    <source>
        <dbReference type="RuleBase" id="RU003762"/>
    </source>
</evidence>
<evidence type="ECO:0000256" key="15">
    <source>
        <dbReference type="PROSITE-ProRule" id="PRU00803"/>
    </source>
</evidence>
<feature type="domain" description="VWFA" evidence="17">
    <location>
        <begin position="159"/>
        <end position="332"/>
    </location>
</feature>
<dbReference type="GO" id="GO:0005178">
    <property type="term" value="F:integrin binding"/>
    <property type="evidence" value="ECO:0007669"/>
    <property type="project" value="TreeGrafter"/>
</dbReference>
<keyword evidence="3 16" id="KW-0812">Transmembrane</keyword>
<keyword evidence="9 16" id="KW-1133">Transmembrane helix</keyword>
<dbReference type="InterPro" id="IPR000413">
    <property type="entry name" value="Integrin_alpha"/>
</dbReference>
<dbReference type="Pfam" id="PF01839">
    <property type="entry name" value="FG-GAP"/>
    <property type="match status" value="1"/>
</dbReference>
<keyword evidence="5 16" id="KW-0732">Signal</keyword>
<dbReference type="GO" id="GO:0008305">
    <property type="term" value="C:integrin complex"/>
    <property type="evidence" value="ECO:0007669"/>
    <property type="project" value="InterPro"/>
</dbReference>
<dbReference type="Gene3D" id="1.20.5.930">
    <property type="entry name" value="Bicelle-embedded integrin alpha(iib) transmembrane segment"/>
    <property type="match status" value="1"/>
</dbReference>
<dbReference type="PANTHER" id="PTHR23220">
    <property type="entry name" value="INTEGRIN ALPHA"/>
    <property type="match status" value="1"/>
</dbReference>
<reference evidence="18 19" key="1">
    <citation type="submission" date="2019-06" db="EMBL/GenBank/DDBJ databases">
        <title>A chromosome-scale genome assembly of the striped catfish, Pangasianodon hypophthalmus.</title>
        <authorList>
            <person name="Wen M."/>
            <person name="Zahm M."/>
            <person name="Roques C."/>
            <person name="Cabau C."/>
            <person name="Klopp C."/>
            <person name="Donnadieu C."/>
            <person name="Jouanno E."/>
            <person name="Avarre J.-C."/>
            <person name="Campet M."/>
            <person name="Ha T.T.T."/>
            <person name="Dugue R."/>
            <person name="Lampietro C."/>
            <person name="Louis A."/>
            <person name="Herpin A."/>
            <person name="Echchiki A."/>
            <person name="Berthelot C."/>
            <person name="Parey E."/>
            <person name="Roest-Crollius H."/>
            <person name="Braasch I."/>
            <person name="Postlethwait J."/>
            <person name="Bobe J."/>
            <person name="Montfort J."/>
            <person name="Bouchez O."/>
            <person name="Begum T."/>
            <person name="Schartl M."/>
            <person name="Guiguen Y."/>
        </authorList>
    </citation>
    <scope>NUCLEOTIDE SEQUENCE [LARGE SCALE GENOMIC DNA]</scope>
    <source>
        <strain evidence="18 19">Indonesia</strain>
        <tissue evidence="18">Blood</tissue>
    </source>
</reference>
<feature type="chain" id="PRO_5024508948" description="VWFA domain-containing protein" evidence="16">
    <location>
        <begin position="26"/>
        <end position="1148"/>
    </location>
</feature>
<dbReference type="InterPro" id="IPR048285">
    <property type="entry name" value="Integrin_alpha_Ig-like_2"/>
</dbReference>
<dbReference type="GO" id="GO:0009897">
    <property type="term" value="C:external side of plasma membrane"/>
    <property type="evidence" value="ECO:0007669"/>
    <property type="project" value="TreeGrafter"/>
</dbReference>
<dbReference type="SUPFAM" id="SSF53300">
    <property type="entry name" value="vWA-like"/>
    <property type="match status" value="1"/>
</dbReference>
<dbReference type="InterPro" id="IPR013517">
    <property type="entry name" value="FG-GAP"/>
</dbReference>
<dbReference type="Gene3D" id="2.60.40.1530">
    <property type="entry name" value="ntegrin, alpha v. Chain A, domain 4"/>
    <property type="match status" value="1"/>
</dbReference>
<dbReference type="SUPFAM" id="SSF69318">
    <property type="entry name" value="Integrin alpha N-terminal domain"/>
    <property type="match status" value="1"/>
</dbReference>
<dbReference type="Pfam" id="PF00092">
    <property type="entry name" value="VWA"/>
    <property type="match status" value="1"/>
</dbReference>
<evidence type="ECO:0000256" key="3">
    <source>
        <dbReference type="ARBA" id="ARBA00022692"/>
    </source>
</evidence>
<evidence type="ECO:0000256" key="13">
    <source>
        <dbReference type="ARBA" id="ARBA00023170"/>
    </source>
</evidence>
<dbReference type="SMART" id="SM00191">
    <property type="entry name" value="Int_alpha"/>
    <property type="match status" value="4"/>
</dbReference>
<dbReference type="InterPro" id="IPR036465">
    <property type="entry name" value="vWFA_dom_sf"/>
</dbReference>
<dbReference type="GO" id="GO:0098609">
    <property type="term" value="P:cell-cell adhesion"/>
    <property type="evidence" value="ECO:0007669"/>
    <property type="project" value="TreeGrafter"/>
</dbReference>
<dbReference type="Gene3D" id="2.130.10.130">
    <property type="entry name" value="Integrin alpha, N-terminal"/>
    <property type="match status" value="1"/>
</dbReference>
<dbReference type="InterPro" id="IPR028994">
    <property type="entry name" value="Integrin_alpha_N"/>
</dbReference>
<dbReference type="InterPro" id="IPR013519">
    <property type="entry name" value="Int_alpha_beta-p"/>
</dbReference>
<dbReference type="SMART" id="SM00327">
    <property type="entry name" value="VWA"/>
    <property type="match status" value="1"/>
</dbReference>
<keyword evidence="13 16" id="KW-0675">Receptor</keyword>